<organism evidence="10 11">
    <name type="scientific">Pseudocohnilembus persalinus</name>
    <name type="common">Ciliate</name>
    <dbReference type="NCBI Taxonomy" id="266149"/>
    <lineage>
        <taxon>Eukaryota</taxon>
        <taxon>Sar</taxon>
        <taxon>Alveolata</taxon>
        <taxon>Ciliophora</taxon>
        <taxon>Intramacronucleata</taxon>
        <taxon>Oligohymenophorea</taxon>
        <taxon>Scuticociliatia</taxon>
        <taxon>Philasterida</taxon>
        <taxon>Pseudocohnilembidae</taxon>
        <taxon>Pseudocohnilembus</taxon>
    </lineage>
</organism>
<sequence>MSGALFGVLKKDDNFHWKSCLIFGMIATSGIFYLAQKEGTYFEKVDEFQVGLSTFGFVFAGYFTGLGAKLQNGCTSGHGVCGLPRFSKRSFVAVCVFFGSALGTANIKHYGFPDYKSDMGQLFDSDKDTANDIETSVVLGLSALVCVVSIIYYKNKISDCFVGLTVGVIFALGLIISGMVKRHIVVDFLTFTEDWNPALAFVLGCAVLPNILTFWYVQNKAKKPIMGEKFCIPNNKTIDLKLIIGGIFFGVGWGIAGMCPGPIICNLPTFFTESLFFCFPALVLGLFSPSIWEYVVKKFFNKNQNSKNNSELNKKQQQQNEKNVKYDDQKSSKQSSENGSYKNSKVIPDLEVKLKQNQEQNVEQIDNALA</sequence>
<dbReference type="AlphaFoldDB" id="A0A0V0QV25"/>
<feature type="compositionally biased region" description="Low complexity" evidence="8">
    <location>
        <begin position="307"/>
        <end position="321"/>
    </location>
</feature>
<dbReference type="Pfam" id="PF04143">
    <property type="entry name" value="Sulf_transp"/>
    <property type="match status" value="1"/>
</dbReference>
<evidence type="ECO:0000256" key="7">
    <source>
        <dbReference type="ARBA" id="ARBA00023136"/>
    </source>
</evidence>
<evidence type="ECO:0000256" key="8">
    <source>
        <dbReference type="SAM" id="MobiDB-lite"/>
    </source>
</evidence>
<feature type="transmembrane region" description="Helical" evidence="9">
    <location>
        <begin position="198"/>
        <end position="217"/>
    </location>
</feature>
<dbReference type="GO" id="GO:0005886">
    <property type="term" value="C:plasma membrane"/>
    <property type="evidence" value="ECO:0007669"/>
    <property type="project" value="UniProtKB-SubCell"/>
</dbReference>
<accession>A0A0V0QV25</accession>
<dbReference type="OrthoDB" id="10254418at2759"/>
<keyword evidence="4" id="KW-0997">Cell inner membrane</keyword>
<feature type="transmembrane region" description="Helical" evidence="9">
    <location>
        <begin position="91"/>
        <end position="113"/>
    </location>
</feature>
<keyword evidence="2" id="KW-0813">Transport</keyword>
<dbReference type="Pfam" id="PF20398">
    <property type="entry name" value="DUF6691"/>
    <property type="match status" value="1"/>
</dbReference>
<dbReference type="PANTHER" id="PTHR30574">
    <property type="entry name" value="INNER MEMBRANE PROTEIN YEDE"/>
    <property type="match status" value="1"/>
</dbReference>
<comment type="subcellular location">
    <subcellularLocation>
        <location evidence="1">Cell inner membrane</location>
        <topology evidence="1">Multi-pass membrane protein</topology>
    </subcellularLocation>
</comment>
<gene>
    <name evidence="10" type="ORF">PPERSA_12848</name>
</gene>
<keyword evidence="11" id="KW-1185">Reference proteome</keyword>
<dbReference type="PANTHER" id="PTHR30574:SF1">
    <property type="entry name" value="SULPHUR TRANSPORT DOMAIN-CONTAINING PROTEIN"/>
    <property type="match status" value="1"/>
</dbReference>
<dbReference type="Proteomes" id="UP000054937">
    <property type="component" value="Unassembled WGS sequence"/>
</dbReference>
<reference evidence="10 11" key="1">
    <citation type="journal article" date="2015" name="Sci. Rep.">
        <title>Genome of the facultative scuticociliatosis pathogen Pseudocohnilembus persalinus provides insight into its virulence through horizontal gene transfer.</title>
        <authorList>
            <person name="Xiong J."/>
            <person name="Wang G."/>
            <person name="Cheng J."/>
            <person name="Tian M."/>
            <person name="Pan X."/>
            <person name="Warren A."/>
            <person name="Jiang C."/>
            <person name="Yuan D."/>
            <person name="Miao W."/>
        </authorList>
    </citation>
    <scope>NUCLEOTIDE SEQUENCE [LARGE SCALE GENOMIC DNA]</scope>
    <source>
        <strain evidence="10">36N120E</strain>
    </source>
</reference>
<feature type="region of interest" description="Disordered" evidence="8">
    <location>
        <begin position="307"/>
        <end position="345"/>
    </location>
</feature>
<keyword evidence="5 9" id="KW-0812">Transmembrane</keyword>
<comment type="caution">
    <text evidence="10">The sequence shown here is derived from an EMBL/GenBank/DDBJ whole genome shotgun (WGS) entry which is preliminary data.</text>
</comment>
<keyword evidence="6 9" id="KW-1133">Transmembrane helix</keyword>
<evidence type="ECO:0000256" key="4">
    <source>
        <dbReference type="ARBA" id="ARBA00022519"/>
    </source>
</evidence>
<evidence type="ECO:0000256" key="3">
    <source>
        <dbReference type="ARBA" id="ARBA00022475"/>
    </source>
</evidence>
<feature type="compositionally biased region" description="Basic and acidic residues" evidence="8">
    <location>
        <begin position="322"/>
        <end position="331"/>
    </location>
</feature>
<evidence type="ECO:0000256" key="1">
    <source>
        <dbReference type="ARBA" id="ARBA00004429"/>
    </source>
</evidence>
<evidence type="ECO:0000313" key="11">
    <source>
        <dbReference type="Proteomes" id="UP000054937"/>
    </source>
</evidence>
<dbReference type="OMA" id="CSIHYIT"/>
<name>A0A0V0QV25_PSEPJ</name>
<evidence type="ECO:0000256" key="6">
    <source>
        <dbReference type="ARBA" id="ARBA00022989"/>
    </source>
</evidence>
<feature type="transmembrane region" description="Helical" evidence="9">
    <location>
        <begin position="160"/>
        <end position="178"/>
    </location>
</feature>
<keyword evidence="3" id="KW-1003">Cell membrane</keyword>
<evidence type="ECO:0000256" key="9">
    <source>
        <dbReference type="SAM" id="Phobius"/>
    </source>
</evidence>
<dbReference type="InterPro" id="IPR046513">
    <property type="entry name" value="DUF6691"/>
</dbReference>
<feature type="transmembrane region" description="Helical" evidence="9">
    <location>
        <begin position="238"/>
        <end position="258"/>
    </location>
</feature>
<evidence type="ECO:0000256" key="2">
    <source>
        <dbReference type="ARBA" id="ARBA00022448"/>
    </source>
</evidence>
<feature type="transmembrane region" description="Helical" evidence="9">
    <location>
        <begin position="133"/>
        <end position="153"/>
    </location>
</feature>
<protein>
    <recommendedName>
        <fullName evidence="12">Sulphur transport domain-containing protein</fullName>
    </recommendedName>
</protein>
<feature type="transmembrane region" description="Helical" evidence="9">
    <location>
        <begin position="270"/>
        <end position="292"/>
    </location>
</feature>
<proteinExistence type="predicted"/>
<dbReference type="InterPro" id="IPR007272">
    <property type="entry name" value="Sulf_transp_TsuA/YedE"/>
</dbReference>
<dbReference type="EMBL" id="LDAU01000099">
    <property type="protein sequence ID" value="KRX06159.1"/>
    <property type="molecule type" value="Genomic_DNA"/>
</dbReference>
<feature type="transmembrane region" description="Helical" evidence="9">
    <location>
        <begin position="20"/>
        <end position="36"/>
    </location>
</feature>
<keyword evidence="7 9" id="KW-0472">Membrane</keyword>
<evidence type="ECO:0000313" key="10">
    <source>
        <dbReference type="EMBL" id="KRX06159.1"/>
    </source>
</evidence>
<evidence type="ECO:0000256" key="5">
    <source>
        <dbReference type="ARBA" id="ARBA00022692"/>
    </source>
</evidence>
<evidence type="ECO:0008006" key="12">
    <source>
        <dbReference type="Google" id="ProtNLM"/>
    </source>
</evidence>
<dbReference type="InParanoid" id="A0A0V0QV25"/>